<dbReference type="PROSITE" id="PS01166">
    <property type="entry name" value="RNA_POL_BETA"/>
    <property type="match status" value="1"/>
</dbReference>
<dbReference type="HOGENOM" id="CLU_000524_2_2_1"/>
<name>T0KXI6_9MICR</name>
<keyword evidence="5" id="KW-0479">Metal-binding</keyword>
<evidence type="ECO:0000256" key="2">
    <source>
        <dbReference type="ARBA" id="ARBA00022478"/>
    </source>
</evidence>
<dbReference type="InterPro" id="IPR007645">
    <property type="entry name" value="RNA_pol_Rpb2_3"/>
</dbReference>
<dbReference type="GO" id="GO:0000428">
    <property type="term" value="C:DNA-directed RNA polymerase complex"/>
    <property type="evidence" value="ECO:0007669"/>
    <property type="project" value="UniProtKB-KW"/>
</dbReference>
<dbReference type="GO" id="GO:0032549">
    <property type="term" value="F:ribonucleoside binding"/>
    <property type="evidence" value="ECO:0007669"/>
    <property type="project" value="InterPro"/>
</dbReference>
<keyword evidence="6" id="KW-0862">Zinc</keyword>
<dbReference type="GO" id="GO:0003899">
    <property type="term" value="F:DNA-directed RNA polymerase activity"/>
    <property type="evidence" value="ECO:0007669"/>
    <property type="project" value="UniProtKB-EC"/>
</dbReference>
<comment type="function">
    <text evidence="9">DNA-dependent RNA polymerase catalyzes the transcription of DNA into RNA using the four ribonucleoside triphosphates as substrates.</text>
</comment>
<evidence type="ECO:0000256" key="8">
    <source>
        <dbReference type="RuleBase" id="RU000434"/>
    </source>
</evidence>
<dbReference type="InterPro" id="IPR007641">
    <property type="entry name" value="RNA_pol_Rpb2_7"/>
</dbReference>
<evidence type="ECO:0000259" key="13">
    <source>
        <dbReference type="Pfam" id="PF04566"/>
    </source>
</evidence>
<comment type="catalytic activity">
    <reaction evidence="9">
        <text>RNA(n) + a ribonucleoside 5'-triphosphate = RNA(n+1) + diphosphate</text>
        <dbReference type="Rhea" id="RHEA:21248"/>
        <dbReference type="Rhea" id="RHEA-COMP:14527"/>
        <dbReference type="Rhea" id="RHEA-COMP:17342"/>
        <dbReference type="ChEBI" id="CHEBI:33019"/>
        <dbReference type="ChEBI" id="CHEBI:61557"/>
        <dbReference type="ChEBI" id="CHEBI:140395"/>
        <dbReference type="EC" id="2.7.7.6"/>
    </reaction>
</comment>
<dbReference type="InterPro" id="IPR015712">
    <property type="entry name" value="DNA-dir_RNA_pol_su2"/>
</dbReference>
<gene>
    <name evidence="14" type="ORF">NAPIS_ORF02330</name>
</gene>
<dbReference type="Pfam" id="PF04565">
    <property type="entry name" value="RNA_pol_Rpb2_3"/>
    <property type="match status" value="1"/>
</dbReference>
<feature type="domain" description="RNA polymerase Rpb2" evidence="11">
    <location>
        <begin position="477"/>
        <end position="560"/>
    </location>
</feature>
<feature type="domain" description="RNA polymerase Rpb2" evidence="12">
    <location>
        <begin position="27"/>
        <end position="67"/>
    </location>
</feature>
<evidence type="ECO:0000313" key="14">
    <source>
        <dbReference type="EMBL" id="EQB60102.1"/>
    </source>
</evidence>
<dbReference type="OrthoDB" id="10248617at2759"/>
<protein>
    <recommendedName>
        <fullName evidence="9">DNA-directed RNA polymerase subunit beta</fullName>
        <ecNumber evidence="9">2.7.7.6</ecNumber>
    </recommendedName>
</protein>
<dbReference type="Gene3D" id="3.90.1100.10">
    <property type="match status" value="1"/>
</dbReference>
<feature type="domain" description="RNA polymerase Rpb2" evidence="13">
    <location>
        <begin position="97"/>
        <end position="155"/>
    </location>
</feature>
<dbReference type="FunFam" id="2.40.270.10:FF:000011">
    <property type="entry name" value="DNA-directed RNA polymerase subunit beta"/>
    <property type="match status" value="1"/>
</dbReference>
<evidence type="ECO:0000256" key="3">
    <source>
        <dbReference type="ARBA" id="ARBA00022679"/>
    </source>
</evidence>
<evidence type="ECO:0000259" key="10">
    <source>
        <dbReference type="Pfam" id="PF00562"/>
    </source>
</evidence>
<dbReference type="Pfam" id="PF00562">
    <property type="entry name" value="RNA_pol_Rpb2_6"/>
    <property type="match status" value="2"/>
</dbReference>
<reference evidence="14 15" key="1">
    <citation type="journal article" date="2013" name="BMC Genomics">
        <title>Genome sequencing and comparative genomics of honey bee microsporidia, Nosema apis reveal novel insights into host-parasite interactions.</title>
        <authorList>
            <person name="Chen Yp."/>
            <person name="Pettis J.S."/>
            <person name="Zhao Y."/>
            <person name="Liu X."/>
            <person name="Tallon L.J."/>
            <person name="Sadzewicz L.D."/>
            <person name="Li R."/>
            <person name="Zheng H."/>
            <person name="Huang S."/>
            <person name="Zhang X."/>
            <person name="Hamilton M.C."/>
            <person name="Pernal S.F."/>
            <person name="Melathopoulos A.P."/>
            <person name="Yan X."/>
            <person name="Evans J.D."/>
        </authorList>
    </citation>
    <scope>NUCLEOTIDE SEQUENCE [LARGE SCALE GENOMIC DNA]</scope>
    <source>
        <strain evidence="14 15">BRL 01</strain>
    </source>
</reference>
<accession>T0KXI6</accession>
<evidence type="ECO:0000313" key="15">
    <source>
        <dbReference type="Proteomes" id="UP000053780"/>
    </source>
</evidence>
<evidence type="ECO:0000259" key="12">
    <source>
        <dbReference type="Pfam" id="PF04565"/>
    </source>
</evidence>
<dbReference type="Pfam" id="PF04566">
    <property type="entry name" value="RNA_pol_Rpb2_4"/>
    <property type="match status" value="1"/>
</dbReference>
<proteinExistence type="inferred from homology"/>
<keyword evidence="7 9" id="KW-0804">Transcription</keyword>
<dbReference type="PANTHER" id="PTHR20856">
    <property type="entry name" value="DNA-DIRECTED RNA POLYMERASE I SUBUNIT 2"/>
    <property type="match status" value="1"/>
</dbReference>
<dbReference type="GO" id="GO:0006351">
    <property type="term" value="P:DNA-templated transcription"/>
    <property type="evidence" value="ECO:0007669"/>
    <property type="project" value="InterPro"/>
</dbReference>
<feature type="domain" description="DNA-directed RNA polymerase subunit 2 hybrid-binding" evidence="10">
    <location>
        <begin position="201"/>
        <end position="290"/>
    </location>
</feature>
<keyword evidence="3 9" id="KW-0808">Transferase</keyword>
<evidence type="ECO:0000256" key="6">
    <source>
        <dbReference type="ARBA" id="ARBA00022833"/>
    </source>
</evidence>
<dbReference type="Gene3D" id="2.40.270.10">
    <property type="entry name" value="DNA-directed RNA polymerase, subunit 2, domain 6"/>
    <property type="match status" value="2"/>
</dbReference>
<dbReference type="InterPro" id="IPR007121">
    <property type="entry name" value="RNA_pol_bsu_CS"/>
</dbReference>
<evidence type="ECO:0000259" key="11">
    <source>
        <dbReference type="Pfam" id="PF04560"/>
    </source>
</evidence>
<sequence length="568" mass="64597">MINSGFCHLPNEPNKSSIDEDDNELGEVRTTSVRKLRPESWGFFCPVHTPDGTPCGLLTHLTSSASIVNKIFEFDVSLFYSLGVIPSYREFIEGIPVFYDGQVVGYSLNPKDLVEKLRHYRRENNLNIEIVFYNGLKLFEAIYVFNSISRLTRPVKHLNSGLTDYIGIMEQIFLNVQFNGKLKNESFAYEEIDNQNMFSIVASLTPFSEYNQSPRNMYQCQMAKQSMGVPAHNLKTRNDSKLYMLNYSQHPIVRNKNYNLVEDYPLGLNCIVAVLSYTAYDMEDAMVINKGKSIDIFENETVCANFKFRIIRNPNIGDKFCSRHGQKGVCSMHWPTIDMPFTESGVVPDIIINPHAFPSRMTIGMLIESMAGKSGCCSGVIQDASTFEKKFEFKHNNESDKENISIGDELAKYGFNYYGNEPMYSGITGNEFKTDIFVGVVFYQRLRHMVNDKYQVRTSGAVVATTRQPVGGRKNLGGVRFGEMERDAMIAHGTSYILNDRLLNCSDYTVFTYCCKCKSILFATNNKCICGGKIFNEVEMPYVFKYLCSELLAMNIRVILNLKQPQVI</sequence>
<evidence type="ECO:0000256" key="5">
    <source>
        <dbReference type="ARBA" id="ARBA00022723"/>
    </source>
</evidence>
<dbReference type="Proteomes" id="UP000053780">
    <property type="component" value="Unassembled WGS sequence"/>
</dbReference>
<keyword evidence="15" id="KW-1185">Reference proteome</keyword>
<dbReference type="VEuPathDB" id="MicrosporidiaDB:NAPIS_ORF02330"/>
<evidence type="ECO:0000256" key="9">
    <source>
        <dbReference type="RuleBase" id="RU363031"/>
    </source>
</evidence>
<organism evidence="14 15">
    <name type="scientific">Vairimorpha apis BRL 01</name>
    <dbReference type="NCBI Taxonomy" id="1037528"/>
    <lineage>
        <taxon>Eukaryota</taxon>
        <taxon>Fungi</taxon>
        <taxon>Fungi incertae sedis</taxon>
        <taxon>Microsporidia</taxon>
        <taxon>Nosematidae</taxon>
        <taxon>Vairimorpha</taxon>
    </lineage>
</organism>
<evidence type="ECO:0000256" key="1">
    <source>
        <dbReference type="ARBA" id="ARBA00006835"/>
    </source>
</evidence>
<feature type="domain" description="DNA-directed RNA polymerase subunit 2 hybrid-binding" evidence="10">
    <location>
        <begin position="300"/>
        <end position="474"/>
    </location>
</feature>
<dbReference type="InterPro" id="IPR037033">
    <property type="entry name" value="DNA-dir_RNAP_su2_hyb_sf"/>
</dbReference>
<dbReference type="Gene3D" id="3.90.1800.10">
    <property type="entry name" value="RNA polymerase alpha subunit dimerisation domain"/>
    <property type="match status" value="2"/>
</dbReference>
<dbReference type="EC" id="2.7.7.6" evidence="9"/>
<dbReference type="EMBL" id="KE647331">
    <property type="protein sequence ID" value="EQB60102.1"/>
    <property type="molecule type" value="Genomic_DNA"/>
</dbReference>
<keyword evidence="4 9" id="KW-0548">Nucleotidyltransferase</keyword>
<evidence type="ECO:0000256" key="7">
    <source>
        <dbReference type="ARBA" id="ARBA00023163"/>
    </source>
</evidence>
<dbReference type="CDD" id="cd00653">
    <property type="entry name" value="RNA_pol_B_RPB2"/>
    <property type="match status" value="1"/>
</dbReference>
<dbReference type="Gene3D" id="2.40.50.150">
    <property type="match status" value="2"/>
</dbReference>
<dbReference type="AlphaFoldDB" id="T0KXI6"/>
<comment type="similarity">
    <text evidence="1 8">Belongs to the RNA polymerase beta chain family.</text>
</comment>
<dbReference type="InterPro" id="IPR007646">
    <property type="entry name" value="RNA_pol_Rpb2_4"/>
</dbReference>
<dbReference type="InterPro" id="IPR014724">
    <property type="entry name" value="RNA_pol_RPB2_OB-fold"/>
</dbReference>
<keyword evidence="2 9" id="KW-0240">DNA-directed RNA polymerase</keyword>
<evidence type="ECO:0000256" key="4">
    <source>
        <dbReference type="ARBA" id="ARBA00022695"/>
    </source>
</evidence>
<dbReference type="GO" id="GO:0046872">
    <property type="term" value="F:metal ion binding"/>
    <property type="evidence" value="ECO:0007669"/>
    <property type="project" value="UniProtKB-KW"/>
</dbReference>
<dbReference type="GO" id="GO:0003677">
    <property type="term" value="F:DNA binding"/>
    <property type="evidence" value="ECO:0007669"/>
    <property type="project" value="InterPro"/>
</dbReference>
<dbReference type="Pfam" id="PF04560">
    <property type="entry name" value="RNA_pol_Rpb2_7"/>
    <property type="match status" value="1"/>
</dbReference>
<dbReference type="SUPFAM" id="SSF64484">
    <property type="entry name" value="beta and beta-prime subunits of DNA dependent RNA-polymerase"/>
    <property type="match status" value="1"/>
</dbReference>
<dbReference type="InterPro" id="IPR007120">
    <property type="entry name" value="DNA-dir_RNAP_su2_dom"/>
</dbReference>